<evidence type="ECO:0000313" key="1">
    <source>
        <dbReference type="EMBL" id="SUX48710.1"/>
    </source>
</evidence>
<sequence length="31" mass="3775">MNYFEANYQPFEINVDGDYFERNRNVNNTIS</sequence>
<accession>A0A381FQ32</accession>
<protein>
    <submittedName>
        <fullName evidence="1">Uncharacterized protein</fullName>
    </submittedName>
</protein>
<organism evidence="1 2">
    <name type="scientific">Chryseobacterium indoltheticum</name>
    <dbReference type="NCBI Taxonomy" id="254"/>
    <lineage>
        <taxon>Bacteria</taxon>
        <taxon>Pseudomonadati</taxon>
        <taxon>Bacteroidota</taxon>
        <taxon>Flavobacteriia</taxon>
        <taxon>Flavobacteriales</taxon>
        <taxon>Weeksellaceae</taxon>
        <taxon>Chryseobacterium group</taxon>
        <taxon>Chryseobacterium</taxon>
    </lineage>
</organism>
<dbReference type="AlphaFoldDB" id="A0A381FQ32"/>
<reference evidence="1 2" key="1">
    <citation type="submission" date="2018-06" db="EMBL/GenBank/DDBJ databases">
        <authorList>
            <consortium name="Pathogen Informatics"/>
            <person name="Doyle S."/>
        </authorList>
    </citation>
    <scope>NUCLEOTIDE SEQUENCE [LARGE SCALE GENOMIC DNA]</scope>
    <source>
        <strain evidence="1 2">NCTC13532</strain>
    </source>
</reference>
<name>A0A381FQ32_9FLAO</name>
<dbReference type="Proteomes" id="UP000254282">
    <property type="component" value="Unassembled WGS sequence"/>
</dbReference>
<gene>
    <name evidence="1" type="ORF">NCTC13532_04330</name>
</gene>
<proteinExistence type="predicted"/>
<evidence type="ECO:0000313" key="2">
    <source>
        <dbReference type="Proteomes" id="UP000254282"/>
    </source>
</evidence>
<dbReference type="EMBL" id="UFVR01000004">
    <property type="protein sequence ID" value="SUX48710.1"/>
    <property type="molecule type" value="Genomic_DNA"/>
</dbReference>